<gene>
    <name evidence="3" type="ORF">EV668_2797</name>
</gene>
<dbReference type="GO" id="GO:0003676">
    <property type="term" value="F:nucleic acid binding"/>
    <property type="evidence" value="ECO:0007669"/>
    <property type="project" value="InterPro"/>
</dbReference>
<keyword evidence="3" id="KW-0540">Nuclease</keyword>
<dbReference type="EMBL" id="SNZR01000013">
    <property type="protein sequence ID" value="TDR89960.1"/>
    <property type="molecule type" value="Genomic_DNA"/>
</dbReference>
<dbReference type="OrthoDB" id="9812968at2"/>
<dbReference type="SUPFAM" id="SSF52980">
    <property type="entry name" value="Restriction endonuclease-like"/>
    <property type="match status" value="1"/>
</dbReference>
<dbReference type="NCBIfam" id="NF011272">
    <property type="entry name" value="PRK14679.1"/>
    <property type="match status" value="1"/>
</dbReference>
<dbReference type="PANTHER" id="PTHR34039:SF1">
    <property type="entry name" value="UPF0102 PROTEIN YRAN"/>
    <property type="match status" value="1"/>
</dbReference>
<evidence type="ECO:0000313" key="3">
    <source>
        <dbReference type="EMBL" id="TDR89960.1"/>
    </source>
</evidence>
<evidence type="ECO:0000256" key="1">
    <source>
        <dbReference type="ARBA" id="ARBA00006738"/>
    </source>
</evidence>
<keyword evidence="4" id="KW-1185">Reference proteome</keyword>
<dbReference type="Proteomes" id="UP000295122">
    <property type="component" value="Unassembled WGS sequence"/>
</dbReference>
<dbReference type="NCBIfam" id="NF009151">
    <property type="entry name" value="PRK12497.1-5"/>
    <property type="match status" value="1"/>
</dbReference>
<dbReference type="InterPro" id="IPR003509">
    <property type="entry name" value="UPF0102_YraN-like"/>
</dbReference>
<sequence length="123" mass="14019">MRTASGRRRFTFLRGLSAERIALLWLMAKGYRPLARRYAEAGGEIDLVMRRGGTIVFVEVKARGEMDLALTSLDEGKRRRIRRAARAWMARNPWAARSTFRADAVFVAPDSWPRHVPDAFGLD</sequence>
<dbReference type="InterPro" id="IPR011335">
    <property type="entry name" value="Restrct_endonuc-II-like"/>
</dbReference>
<comment type="caution">
    <text evidence="3">The sequence shown here is derived from an EMBL/GenBank/DDBJ whole genome shotgun (WGS) entry which is preliminary data.</text>
</comment>
<accession>A0A4R7BVS9</accession>
<keyword evidence="3" id="KW-0378">Hydrolase</keyword>
<dbReference type="Gene3D" id="3.40.1350.10">
    <property type="match status" value="1"/>
</dbReference>
<dbReference type="GO" id="GO:0004519">
    <property type="term" value="F:endonuclease activity"/>
    <property type="evidence" value="ECO:0007669"/>
    <property type="project" value="UniProtKB-KW"/>
</dbReference>
<dbReference type="InterPro" id="IPR011856">
    <property type="entry name" value="tRNA_endonuc-like_dom_sf"/>
</dbReference>
<evidence type="ECO:0000256" key="2">
    <source>
        <dbReference type="HAMAP-Rule" id="MF_00048"/>
    </source>
</evidence>
<dbReference type="PANTHER" id="PTHR34039">
    <property type="entry name" value="UPF0102 PROTEIN YRAN"/>
    <property type="match status" value="1"/>
</dbReference>
<name>A0A4R7BVS9_9HYPH</name>
<dbReference type="Pfam" id="PF02021">
    <property type="entry name" value="UPF0102"/>
    <property type="match status" value="1"/>
</dbReference>
<comment type="similarity">
    <text evidence="1 2">Belongs to the UPF0102 family.</text>
</comment>
<reference evidence="3 4" key="1">
    <citation type="submission" date="2019-03" db="EMBL/GenBank/DDBJ databases">
        <title>Genomic Encyclopedia of Type Strains, Phase IV (KMG-IV): sequencing the most valuable type-strain genomes for metagenomic binning, comparative biology and taxonomic classification.</title>
        <authorList>
            <person name="Goeker M."/>
        </authorList>
    </citation>
    <scope>NUCLEOTIDE SEQUENCE [LARGE SCALE GENOMIC DNA]</scope>
    <source>
        <strain evidence="3 4">DSM 25903</strain>
    </source>
</reference>
<protein>
    <recommendedName>
        <fullName evidence="2">UPF0102 protein EV668_2797</fullName>
    </recommendedName>
</protein>
<dbReference type="HAMAP" id="MF_00048">
    <property type="entry name" value="UPF0102"/>
    <property type="match status" value="1"/>
</dbReference>
<keyword evidence="3" id="KW-0255">Endonuclease</keyword>
<dbReference type="AlphaFoldDB" id="A0A4R7BVS9"/>
<dbReference type="RefSeq" id="WP_133770986.1">
    <property type="nucleotide sequence ID" value="NZ_SNZR01000013.1"/>
</dbReference>
<proteinExistence type="inferred from homology"/>
<organism evidence="3 4">
    <name type="scientific">Enterovirga rhinocerotis</name>
    <dbReference type="NCBI Taxonomy" id="1339210"/>
    <lineage>
        <taxon>Bacteria</taxon>
        <taxon>Pseudomonadati</taxon>
        <taxon>Pseudomonadota</taxon>
        <taxon>Alphaproteobacteria</taxon>
        <taxon>Hyphomicrobiales</taxon>
        <taxon>Methylobacteriaceae</taxon>
        <taxon>Enterovirga</taxon>
    </lineage>
</organism>
<evidence type="ECO:0000313" key="4">
    <source>
        <dbReference type="Proteomes" id="UP000295122"/>
    </source>
</evidence>